<dbReference type="STRING" id="1130080.SAMN04488113_101206"/>
<reference evidence="3" key="1">
    <citation type="submission" date="2016-10" db="EMBL/GenBank/DDBJ databases">
        <authorList>
            <person name="Varghese N."/>
            <person name="Submissions S."/>
        </authorList>
    </citation>
    <scope>NUCLEOTIDE SEQUENCE [LARGE SCALE GENOMIC DNA]</scope>
    <source>
        <strain evidence="3">DSM 25751</strain>
    </source>
</reference>
<dbReference type="EMBL" id="FNYW01000001">
    <property type="protein sequence ID" value="SEI50510.1"/>
    <property type="molecule type" value="Genomic_DNA"/>
</dbReference>
<reference evidence="1" key="2">
    <citation type="submission" date="2016-10" db="EMBL/GenBank/DDBJ databases">
        <authorList>
            <person name="de Groot N.N."/>
        </authorList>
    </citation>
    <scope>NUCLEOTIDE SEQUENCE [LARGE SCALE GENOMIC DNA]</scope>
    <source>
        <strain evidence="1">DSM 25751</strain>
    </source>
</reference>
<evidence type="ECO:0000313" key="2">
    <source>
        <dbReference type="EMBL" id="SEI89863.1"/>
    </source>
</evidence>
<name>A0A1H6RFA6_9LACT</name>
<evidence type="ECO:0000313" key="3">
    <source>
        <dbReference type="Proteomes" id="UP000198564"/>
    </source>
</evidence>
<dbReference type="Proteomes" id="UP000198564">
    <property type="component" value="Unassembled WGS sequence"/>
</dbReference>
<protein>
    <submittedName>
        <fullName evidence="1">Uncharacterized protein</fullName>
    </submittedName>
</protein>
<dbReference type="AlphaFoldDB" id="A0A1H6RFA6"/>
<feature type="non-terminal residue" evidence="1">
    <location>
        <position position="81"/>
    </location>
</feature>
<evidence type="ECO:0000313" key="1">
    <source>
        <dbReference type="EMBL" id="SEI50510.1"/>
    </source>
</evidence>
<sequence>MNKIISKIIKILKEQDTLLEAELALEILFQQIVQELLCAAFKQIDLELIQEYKDQGYEIDSIQKRTIQWTFGVIEFSRHRM</sequence>
<gene>
    <name evidence="1" type="ORF">SAMN04488113_101206</name>
    <name evidence="2" type="ORF">SAMN04488113_13026</name>
</gene>
<keyword evidence="3" id="KW-1185">Reference proteome</keyword>
<proteinExistence type="predicted"/>
<accession>A0A1H6RFA6</accession>
<dbReference type="EMBL" id="FNYW01000030">
    <property type="protein sequence ID" value="SEI89863.1"/>
    <property type="molecule type" value="Genomic_DNA"/>
</dbReference>
<organism evidence="1 3">
    <name type="scientific">Alkalibacterium gilvum</name>
    <dbReference type="NCBI Taxonomy" id="1130080"/>
    <lineage>
        <taxon>Bacteria</taxon>
        <taxon>Bacillati</taxon>
        <taxon>Bacillota</taxon>
        <taxon>Bacilli</taxon>
        <taxon>Lactobacillales</taxon>
        <taxon>Carnobacteriaceae</taxon>
        <taxon>Alkalibacterium</taxon>
    </lineage>
</organism>